<feature type="domain" description="CASTOR ACT" evidence="2">
    <location>
        <begin position="114"/>
        <end position="172"/>
    </location>
</feature>
<feature type="compositionally biased region" description="Polar residues" evidence="1">
    <location>
        <begin position="355"/>
        <end position="389"/>
    </location>
</feature>
<dbReference type="InterPro" id="IPR051719">
    <property type="entry name" value="CASTOR_mTORC1"/>
</dbReference>
<dbReference type="Proteomes" id="UP000242287">
    <property type="component" value="Unassembled WGS sequence"/>
</dbReference>
<dbReference type="GO" id="GO:0006520">
    <property type="term" value="P:amino acid metabolic process"/>
    <property type="evidence" value="ECO:0007669"/>
    <property type="project" value="UniProtKB-ARBA"/>
</dbReference>
<evidence type="ECO:0000313" key="3">
    <source>
        <dbReference type="EMBL" id="PFH51296.1"/>
    </source>
</evidence>
<dbReference type="GO" id="GO:0046394">
    <property type="term" value="P:carboxylic acid biosynthetic process"/>
    <property type="evidence" value="ECO:0007669"/>
    <property type="project" value="UniProtKB-ARBA"/>
</dbReference>
<sequence>MSINGNLRVIHPHRPSMQVTVSLLPVSLSLVHIPRSRLPQLSHPILRQILQSNPVFLNVTSNQIELSIFADSRSLEEFELIARRDRHKQRSRSGSASSARQTFTHEFEPIEISYEKWRVLQIDSHNSSGARAIELSAPLAAAGISILYQSSYMCDYIFVKETRLHEALDLLSAAGFDLYTDTGFSTPDELTGSNHESGAGLLPSSGAILTRCPSSTNSSFLSAAESLLIASSDNDDASTDSPRSHSHSPCIADVRLLPTDLACVGLSDELGIDHWGLKIVKLVAFPDLISPVRTTTGPHPKLFHENLKHPSRPTSPSMEKSKLSDLFSSYKAADVLLSPMSSLSSDDEDDGYFSHSPQNRQLQSKLTSQSQPDLTKVSLSRPSKHTPLSASIVRGSDGPTVDMSTSLSPKQMKTRVPFFSFTRTAEGSSLTTDVYLLATLFPPHERHMVICGGELDAIDDRLIASQEYSDDEVDNGVSSDSQGNILKCLQIDLRQFGLGQSCCILFFLSFFLIFERGTGILDKHGLVNRFSRVLGEHGINLMYSSTFKTANLLVS</sequence>
<dbReference type="PANTHER" id="PTHR31131:SF6">
    <property type="entry name" value="CASTOR ACT DOMAIN-CONTAINING PROTEIN"/>
    <property type="match status" value="1"/>
</dbReference>
<dbReference type="InterPro" id="IPR027795">
    <property type="entry name" value="CASTOR_ACT_dom"/>
</dbReference>
<gene>
    <name evidence="3" type="ORF">AMATHDRAFT_142951</name>
</gene>
<evidence type="ECO:0000259" key="2">
    <source>
        <dbReference type="Pfam" id="PF13840"/>
    </source>
</evidence>
<reference evidence="3 4" key="1">
    <citation type="submission" date="2014-02" db="EMBL/GenBank/DDBJ databases">
        <title>Transposable element dynamics among asymbiotic and ectomycorrhizal Amanita fungi.</title>
        <authorList>
            <consortium name="DOE Joint Genome Institute"/>
            <person name="Hess J."/>
            <person name="Skrede I."/>
            <person name="Wolfe B."/>
            <person name="LaButti K."/>
            <person name="Ohm R.A."/>
            <person name="Grigoriev I.V."/>
            <person name="Pringle A."/>
        </authorList>
    </citation>
    <scope>NUCLEOTIDE SEQUENCE [LARGE SCALE GENOMIC DNA]</scope>
    <source>
        <strain evidence="3 4">SKay4041</strain>
    </source>
</reference>
<accession>A0A2A9NU45</accession>
<dbReference type="InterPro" id="IPR045865">
    <property type="entry name" value="ACT-like_dom_sf"/>
</dbReference>
<evidence type="ECO:0000313" key="4">
    <source>
        <dbReference type="Proteomes" id="UP000242287"/>
    </source>
</evidence>
<dbReference type="Gene3D" id="3.30.2130.10">
    <property type="entry name" value="VC0802-like"/>
    <property type="match status" value="2"/>
</dbReference>
<keyword evidence="4" id="KW-1185">Reference proteome</keyword>
<dbReference type="SUPFAM" id="SSF55021">
    <property type="entry name" value="ACT-like"/>
    <property type="match status" value="1"/>
</dbReference>
<dbReference type="AlphaFoldDB" id="A0A2A9NU45"/>
<dbReference type="Pfam" id="PF13840">
    <property type="entry name" value="ACT_7"/>
    <property type="match status" value="1"/>
</dbReference>
<dbReference type="EMBL" id="KZ301989">
    <property type="protein sequence ID" value="PFH51296.1"/>
    <property type="molecule type" value="Genomic_DNA"/>
</dbReference>
<dbReference type="OrthoDB" id="58529at2759"/>
<organism evidence="3 4">
    <name type="scientific">Amanita thiersii Skay4041</name>
    <dbReference type="NCBI Taxonomy" id="703135"/>
    <lineage>
        <taxon>Eukaryota</taxon>
        <taxon>Fungi</taxon>
        <taxon>Dikarya</taxon>
        <taxon>Basidiomycota</taxon>
        <taxon>Agaricomycotina</taxon>
        <taxon>Agaricomycetes</taxon>
        <taxon>Agaricomycetidae</taxon>
        <taxon>Agaricales</taxon>
        <taxon>Pluteineae</taxon>
        <taxon>Amanitaceae</taxon>
        <taxon>Amanita</taxon>
    </lineage>
</organism>
<feature type="region of interest" description="Disordered" evidence="1">
    <location>
        <begin position="295"/>
        <end position="322"/>
    </location>
</feature>
<name>A0A2A9NU45_9AGAR</name>
<evidence type="ECO:0000256" key="1">
    <source>
        <dbReference type="SAM" id="MobiDB-lite"/>
    </source>
</evidence>
<dbReference type="PANTHER" id="PTHR31131">
    <property type="entry name" value="CHROMOSOME 1, WHOLE GENOME SHOTGUN SEQUENCE"/>
    <property type="match status" value="1"/>
</dbReference>
<protein>
    <recommendedName>
        <fullName evidence="2">CASTOR ACT domain-containing protein</fullName>
    </recommendedName>
</protein>
<proteinExistence type="predicted"/>
<feature type="region of interest" description="Disordered" evidence="1">
    <location>
        <begin position="342"/>
        <end position="407"/>
    </location>
</feature>